<evidence type="ECO:0000313" key="3">
    <source>
        <dbReference type="EMBL" id="KTB42947.1"/>
    </source>
</evidence>
<dbReference type="Proteomes" id="UP000054988">
    <property type="component" value="Unassembled WGS sequence"/>
</dbReference>
<feature type="signal peptide" evidence="2">
    <location>
        <begin position="1"/>
        <end position="17"/>
    </location>
</feature>
<dbReference type="PANTHER" id="PTHR41814:SF1">
    <property type="entry name" value="CELLULASE"/>
    <property type="match status" value="1"/>
</dbReference>
<dbReference type="SUPFAM" id="SSF48208">
    <property type="entry name" value="Six-hairpin glycosidases"/>
    <property type="match status" value="1"/>
</dbReference>
<dbReference type="InterPro" id="IPR012341">
    <property type="entry name" value="6hp_glycosidase-like_sf"/>
</dbReference>
<dbReference type="PANTHER" id="PTHR41814">
    <property type="entry name" value="EXPRESSED PROTEIN"/>
    <property type="match status" value="1"/>
</dbReference>
<dbReference type="InterPro" id="IPR008928">
    <property type="entry name" value="6-hairpin_glycosidase_sf"/>
</dbReference>
<dbReference type="GO" id="GO:0016787">
    <property type="term" value="F:hydrolase activity"/>
    <property type="evidence" value="ECO:0007669"/>
    <property type="project" value="UniProtKB-KW"/>
</dbReference>
<dbReference type="eggNOG" id="ENOG502RZ5C">
    <property type="taxonomic scope" value="Eukaryota"/>
</dbReference>
<name>A0A0W0G2Z0_MONRR</name>
<comment type="caution">
    <text evidence="3">The sequence shown here is derived from an EMBL/GenBank/DDBJ whole genome shotgun (WGS) entry which is preliminary data.</text>
</comment>
<dbReference type="Gene3D" id="1.50.10.10">
    <property type="match status" value="1"/>
</dbReference>
<reference evidence="3 4" key="1">
    <citation type="submission" date="2015-12" db="EMBL/GenBank/DDBJ databases">
        <title>Draft genome sequence of Moniliophthora roreri, the causal agent of frosty pod rot of cacao.</title>
        <authorList>
            <person name="Aime M.C."/>
            <person name="Diaz-Valderrama J.R."/>
            <person name="Kijpornyongpan T."/>
            <person name="Phillips-Mora W."/>
        </authorList>
    </citation>
    <scope>NUCLEOTIDE SEQUENCE [LARGE SCALE GENOMIC DNA]</scope>
    <source>
        <strain evidence="3 4">MCA 2952</strain>
    </source>
</reference>
<dbReference type="GO" id="GO:0005975">
    <property type="term" value="P:carbohydrate metabolic process"/>
    <property type="evidence" value="ECO:0007669"/>
    <property type="project" value="InterPro"/>
</dbReference>
<keyword evidence="2" id="KW-0732">Signal</keyword>
<keyword evidence="1" id="KW-0378">Hydrolase</keyword>
<dbReference type="InterPro" id="IPR010905">
    <property type="entry name" value="Glyco_hydro_88"/>
</dbReference>
<dbReference type="EMBL" id="LATX01001272">
    <property type="protein sequence ID" value="KTB42947.1"/>
    <property type="molecule type" value="Genomic_DNA"/>
</dbReference>
<feature type="chain" id="PRO_5006902318" evidence="2">
    <location>
        <begin position="18"/>
        <end position="428"/>
    </location>
</feature>
<sequence length="428" mass="46235">MRAIPVALLFTASPALAQLDLLSNFAAVVNRLSTPFPFFSGFNIEPVADLAESLPSHSWEYGAAAQALLELYDPAISVFGEKPFPIPVVRSDSVRALKYAQEKIVIGSGGNGLSDGAGSVGDPASLGVSAILLGKTDNEFAVAAKDQMAYILYDAPRFRNGAISQRVDVPELWADFMYMVPPFMAYYAVDTDNSTLLQDTVTLCANYRQVLKANLPATISYAGLWKHIVGPQSADHGLWATGNGWAAGGMARVLATVMKAPSNLTAGWGDQSVVRLTTWIKEIIDGAMGAPMDDGLLRNYLDNTSGDGHGFGEISGSAILASVVYRMTVLQPDTFGDNKYLSWADGIRNTISRNDKQGNPRVTIEGIVMPAVNPLGWLDKNPFTTGSPEGQAFVVLMYSAWRDCVHQARCKLDVNLSKRHGMLKSRRH</sequence>
<gene>
    <name evidence="3" type="ORF">WG66_4497</name>
</gene>
<dbReference type="AlphaFoldDB" id="A0A0W0G2Z0"/>
<organism evidence="3 4">
    <name type="scientific">Moniliophthora roreri</name>
    <name type="common">Frosty pod rot fungus</name>
    <name type="synonym">Monilia roreri</name>
    <dbReference type="NCBI Taxonomy" id="221103"/>
    <lineage>
        <taxon>Eukaryota</taxon>
        <taxon>Fungi</taxon>
        <taxon>Dikarya</taxon>
        <taxon>Basidiomycota</taxon>
        <taxon>Agaricomycotina</taxon>
        <taxon>Agaricomycetes</taxon>
        <taxon>Agaricomycetidae</taxon>
        <taxon>Agaricales</taxon>
        <taxon>Marasmiineae</taxon>
        <taxon>Marasmiaceae</taxon>
        <taxon>Moniliophthora</taxon>
    </lineage>
</organism>
<dbReference type="Pfam" id="PF07470">
    <property type="entry name" value="Glyco_hydro_88"/>
    <property type="match status" value="1"/>
</dbReference>
<protein>
    <submittedName>
        <fullName evidence="3">Uncharacterized protein</fullName>
    </submittedName>
</protein>
<accession>A0A0W0G2Z0</accession>
<evidence type="ECO:0000313" key="4">
    <source>
        <dbReference type="Proteomes" id="UP000054988"/>
    </source>
</evidence>
<proteinExistence type="predicted"/>
<evidence type="ECO:0000256" key="2">
    <source>
        <dbReference type="SAM" id="SignalP"/>
    </source>
</evidence>
<evidence type="ECO:0000256" key="1">
    <source>
        <dbReference type="ARBA" id="ARBA00022801"/>
    </source>
</evidence>